<evidence type="ECO:0000256" key="11">
    <source>
        <dbReference type="SAM" id="MobiDB-lite"/>
    </source>
</evidence>
<evidence type="ECO:0000259" key="12">
    <source>
        <dbReference type="PROSITE" id="PS50936"/>
    </source>
</evidence>
<dbReference type="InterPro" id="IPR027417">
    <property type="entry name" value="P-loop_NTPase"/>
</dbReference>
<evidence type="ECO:0000259" key="13">
    <source>
        <dbReference type="PROSITE" id="PS51721"/>
    </source>
</evidence>
<keyword evidence="6 10" id="KW-0378">Hydrolase</keyword>
<evidence type="ECO:0000256" key="8">
    <source>
        <dbReference type="ARBA" id="ARBA00022884"/>
    </source>
</evidence>
<keyword evidence="3 10" id="KW-0479">Metal-binding</keyword>
<dbReference type="PANTHER" id="PTHR32120">
    <property type="entry name" value="SMALL RIBOSOMAL SUBUNIT BIOGENESIS GTPASE RSGA"/>
    <property type="match status" value="1"/>
</dbReference>
<name>A0A6J4IMU5_9MICC</name>
<feature type="region of interest" description="Disordered" evidence="11">
    <location>
        <begin position="20"/>
        <end position="53"/>
    </location>
</feature>
<dbReference type="AlphaFoldDB" id="A0A6J4IMU5"/>
<dbReference type="GO" id="GO:0046872">
    <property type="term" value="F:metal ion binding"/>
    <property type="evidence" value="ECO:0007669"/>
    <property type="project" value="UniProtKB-KW"/>
</dbReference>
<feature type="binding site" evidence="10">
    <location>
        <position position="312"/>
    </location>
    <ligand>
        <name>Zn(2+)</name>
        <dbReference type="ChEBI" id="CHEBI:29105"/>
    </ligand>
</feature>
<evidence type="ECO:0000256" key="1">
    <source>
        <dbReference type="ARBA" id="ARBA00022490"/>
    </source>
</evidence>
<gene>
    <name evidence="10" type="primary">rsgA</name>
    <name evidence="14" type="ORF">AVDCRST_MAG83-2514</name>
</gene>
<dbReference type="Gene3D" id="1.10.40.50">
    <property type="entry name" value="Probable gtpase engc, domain 3"/>
    <property type="match status" value="1"/>
</dbReference>
<dbReference type="EC" id="3.6.1.-" evidence="10"/>
<comment type="function">
    <text evidence="10">One of several proteins that assist in the late maturation steps of the functional core of the 30S ribosomal subunit. Helps release RbfA from mature subunits. May play a role in the assembly of ribosomal proteins into the subunit. Circularly permuted GTPase that catalyzes slow GTP hydrolysis, GTPase activity is stimulated by the 30S ribosomal subunit.</text>
</comment>
<comment type="subcellular location">
    <subcellularLocation>
        <location evidence="10">Cytoplasm</location>
    </subcellularLocation>
</comment>
<dbReference type="InterPro" id="IPR010914">
    <property type="entry name" value="RsgA_GTPase_dom"/>
</dbReference>
<evidence type="ECO:0000256" key="10">
    <source>
        <dbReference type="HAMAP-Rule" id="MF_01820"/>
    </source>
</evidence>
<accession>A0A6J4IMU5</accession>
<evidence type="ECO:0000256" key="3">
    <source>
        <dbReference type="ARBA" id="ARBA00022723"/>
    </source>
</evidence>
<dbReference type="Pfam" id="PF03193">
    <property type="entry name" value="RsgA_GTPase"/>
    <property type="match status" value="1"/>
</dbReference>
<dbReference type="CDD" id="cd01854">
    <property type="entry name" value="YjeQ_EngC"/>
    <property type="match status" value="1"/>
</dbReference>
<keyword evidence="5 10" id="KW-0547">Nucleotide-binding</keyword>
<feature type="domain" description="EngC GTPase" evidence="12">
    <location>
        <begin position="127"/>
        <end position="274"/>
    </location>
</feature>
<feature type="region of interest" description="Disordered" evidence="11">
    <location>
        <begin position="340"/>
        <end position="363"/>
    </location>
</feature>
<reference evidence="14" key="1">
    <citation type="submission" date="2020-02" db="EMBL/GenBank/DDBJ databases">
        <authorList>
            <person name="Meier V. D."/>
        </authorList>
    </citation>
    <scope>NUCLEOTIDE SEQUENCE</scope>
    <source>
        <strain evidence="14">AVDCRST_MAG83</strain>
    </source>
</reference>
<feature type="binding site" evidence="10">
    <location>
        <begin position="166"/>
        <end position="169"/>
    </location>
    <ligand>
        <name>GTP</name>
        <dbReference type="ChEBI" id="CHEBI:37565"/>
    </ligand>
</feature>
<dbReference type="SUPFAM" id="SSF52540">
    <property type="entry name" value="P-loop containing nucleoside triphosphate hydrolases"/>
    <property type="match status" value="1"/>
</dbReference>
<dbReference type="InterPro" id="IPR030378">
    <property type="entry name" value="G_CP_dom"/>
</dbReference>
<protein>
    <recommendedName>
        <fullName evidence="10">Small ribosomal subunit biogenesis GTPase RsgA</fullName>
        <ecNumber evidence="10">3.6.1.-</ecNumber>
    </recommendedName>
</protein>
<evidence type="ECO:0000256" key="4">
    <source>
        <dbReference type="ARBA" id="ARBA00022730"/>
    </source>
</evidence>
<dbReference type="InterPro" id="IPR004881">
    <property type="entry name" value="Ribosome_biogen_GTPase_RsgA"/>
</dbReference>
<organism evidence="14">
    <name type="scientific">uncultured Arthrobacter sp</name>
    <dbReference type="NCBI Taxonomy" id="114050"/>
    <lineage>
        <taxon>Bacteria</taxon>
        <taxon>Bacillati</taxon>
        <taxon>Actinomycetota</taxon>
        <taxon>Actinomycetes</taxon>
        <taxon>Micrococcales</taxon>
        <taxon>Micrococcaceae</taxon>
        <taxon>Arthrobacter</taxon>
        <taxon>environmental samples</taxon>
    </lineage>
</organism>
<dbReference type="HAMAP" id="MF_01820">
    <property type="entry name" value="GTPase_RsgA"/>
    <property type="match status" value="1"/>
</dbReference>
<dbReference type="GO" id="GO:0005737">
    <property type="term" value="C:cytoplasm"/>
    <property type="evidence" value="ECO:0007669"/>
    <property type="project" value="UniProtKB-SubCell"/>
</dbReference>
<feature type="binding site" evidence="10">
    <location>
        <position position="306"/>
    </location>
    <ligand>
        <name>Zn(2+)</name>
        <dbReference type="ChEBI" id="CHEBI:29105"/>
    </ligand>
</feature>
<dbReference type="RefSeq" id="WP_294568568.1">
    <property type="nucleotide sequence ID" value="NZ_CADCTE010000139.1"/>
</dbReference>
<keyword evidence="9 10" id="KW-0342">GTP-binding</keyword>
<dbReference type="GO" id="GO:0042274">
    <property type="term" value="P:ribosomal small subunit biogenesis"/>
    <property type="evidence" value="ECO:0007669"/>
    <property type="project" value="UniProtKB-UniRule"/>
</dbReference>
<comment type="similarity">
    <text evidence="10">Belongs to the TRAFAC class YlqF/YawG GTPase family. RsgA subfamily.</text>
</comment>
<dbReference type="PANTHER" id="PTHR32120:SF10">
    <property type="entry name" value="SMALL RIBOSOMAL SUBUNIT BIOGENESIS GTPASE RSGA"/>
    <property type="match status" value="1"/>
</dbReference>
<keyword evidence="4 10" id="KW-0699">rRNA-binding</keyword>
<sequence length="363" mass="37807">MATLEDYGYTDGVRRRFESHFHAPFPAPRPAADPARAPEPEPAPAPVPETELQGLRPARVVRVDRRQLLLAEAGGLLSVPAAGSAAVGDWVALSGSPGRVEGVLPRTGVLQRKKAHDPLSQAQIVAANVEVALIAVPIDRPLSTNRLERSLVAARDSGARPLVVLTKADLTGVHDAVVGATVQEAGTAEVITTSALTGDGCETLADSLRPGETCVLVGPSGAGKSSLVNALVGGQVQDTGRVRAGDGKGRHTTTARTLIPLGDGVVLIDTPGLRGFALWDADEGLDAEFGDITDLASGCRFRDCAHDGEPGCAVAAALADGSLEPRRFASYQRMATELAALHRRQDAARRSPAGHSRNSGRPR</sequence>
<evidence type="ECO:0000256" key="7">
    <source>
        <dbReference type="ARBA" id="ARBA00022833"/>
    </source>
</evidence>
<proteinExistence type="inferred from homology"/>
<evidence type="ECO:0000313" key="14">
    <source>
        <dbReference type="EMBL" id="CAA9256734.1"/>
    </source>
</evidence>
<dbReference type="EMBL" id="CADCTE010000139">
    <property type="protein sequence ID" value="CAA9256734.1"/>
    <property type="molecule type" value="Genomic_DNA"/>
</dbReference>
<dbReference type="GO" id="GO:0019843">
    <property type="term" value="F:rRNA binding"/>
    <property type="evidence" value="ECO:0007669"/>
    <property type="project" value="UniProtKB-KW"/>
</dbReference>
<dbReference type="Gene3D" id="3.40.50.300">
    <property type="entry name" value="P-loop containing nucleotide triphosphate hydrolases"/>
    <property type="match status" value="1"/>
</dbReference>
<evidence type="ECO:0000256" key="9">
    <source>
        <dbReference type="ARBA" id="ARBA00023134"/>
    </source>
</evidence>
<evidence type="ECO:0000256" key="2">
    <source>
        <dbReference type="ARBA" id="ARBA00022517"/>
    </source>
</evidence>
<dbReference type="PROSITE" id="PS51721">
    <property type="entry name" value="G_CP"/>
    <property type="match status" value="1"/>
</dbReference>
<comment type="subunit">
    <text evidence="10">Monomer. Associates with 30S ribosomal subunit, binds 16S rRNA.</text>
</comment>
<keyword evidence="2 10" id="KW-0690">Ribosome biogenesis</keyword>
<evidence type="ECO:0000256" key="6">
    <source>
        <dbReference type="ARBA" id="ARBA00022801"/>
    </source>
</evidence>
<feature type="domain" description="CP-type G" evidence="13">
    <location>
        <begin position="116"/>
        <end position="276"/>
    </location>
</feature>
<dbReference type="NCBIfam" id="TIGR00157">
    <property type="entry name" value="ribosome small subunit-dependent GTPase A"/>
    <property type="match status" value="1"/>
</dbReference>
<comment type="cofactor">
    <cofactor evidence="10">
        <name>Zn(2+)</name>
        <dbReference type="ChEBI" id="CHEBI:29105"/>
    </cofactor>
    <text evidence="10">Binds 1 zinc ion per subunit.</text>
</comment>
<dbReference type="GO" id="GO:0003924">
    <property type="term" value="F:GTPase activity"/>
    <property type="evidence" value="ECO:0007669"/>
    <property type="project" value="UniProtKB-UniRule"/>
</dbReference>
<feature type="binding site" evidence="10">
    <location>
        <begin position="218"/>
        <end position="226"/>
    </location>
    <ligand>
        <name>GTP</name>
        <dbReference type="ChEBI" id="CHEBI:37565"/>
    </ligand>
</feature>
<feature type="binding site" evidence="10">
    <location>
        <position position="304"/>
    </location>
    <ligand>
        <name>Zn(2+)</name>
        <dbReference type="ChEBI" id="CHEBI:29105"/>
    </ligand>
</feature>
<evidence type="ECO:0000256" key="5">
    <source>
        <dbReference type="ARBA" id="ARBA00022741"/>
    </source>
</evidence>
<keyword evidence="1 10" id="KW-0963">Cytoplasm</keyword>
<keyword evidence="7 10" id="KW-0862">Zinc</keyword>
<keyword evidence="8 10" id="KW-0694">RNA-binding</keyword>
<dbReference type="GO" id="GO:0005525">
    <property type="term" value="F:GTP binding"/>
    <property type="evidence" value="ECO:0007669"/>
    <property type="project" value="UniProtKB-UniRule"/>
</dbReference>
<dbReference type="PROSITE" id="PS50936">
    <property type="entry name" value="ENGC_GTPASE"/>
    <property type="match status" value="1"/>
</dbReference>
<feature type="binding site" evidence="10">
    <location>
        <position position="299"/>
    </location>
    <ligand>
        <name>Zn(2+)</name>
        <dbReference type="ChEBI" id="CHEBI:29105"/>
    </ligand>
</feature>